<name>A0A6N7IUA7_9FIRM</name>
<dbReference type="RefSeq" id="WP_152948111.1">
    <property type="nucleotide sequence ID" value="NZ_WHYR01000058.1"/>
</dbReference>
<protein>
    <submittedName>
        <fullName evidence="1">Uncharacterized protein</fullName>
    </submittedName>
</protein>
<comment type="caution">
    <text evidence="1">The sequence shown here is derived from an EMBL/GenBank/DDBJ whole genome shotgun (WGS) entry which is preliminary data.</text>
</comment>
<evidence type="ECO:0000313" key="1">
    <source>
        <dbReference type="EMBL" id="MQL53650.1"/>
    </source>
</evidence>
<evidence type="ECO:0000313" key="2">
    <source>
        <dbReference type="Proteomes" id="UP000441717"/>
    </source>
</evidence>
<dbReference type="Proteomes" id="UP000441717">
    <property type="component" value="Unassembled WGS sequence"/>
</dbReference>
<proteinExistence type="predicted"/>
<organism evidence="1 2">
    <name type="scientific">Desulfofundulus thermobenzoicus</name>
    <dbReference type="NCBI Taxonomy" id="29376"/>
    <lineage>
        <taxon>Bacteria</taxon>
        <taxon>Bacillati</taxon>
        <taxon>Bacillota</taxon>
        <taxon>Clostridia</taxon>
        <taxon>Eubacteriales</taxon>
        <taxon>Peptococcaceae</taxon>
        <taxon>Desulfofundulus</taxon>
    </lineage>
</organism>
<accession>A0A6N7IUA7</accession>
<dbReference type="EMBL" id="WHYR01000058">
    <property type="protein sequence ID" value="MQL53650.1"/>
    <property type="molecule type" value="Genomic_DNA"/>
</dbReference>
<dbReference type="AlphaFoldDB" id="A0A6N7IUA7"/>
<sequence>MKLAEMPRGVCTVFWLNIYVRCMRKSTGGQPVLFVVSKLTPPPPMVVSRSQLPGIFKNVCSICQGSGFRKNLQLERIADKNVEKYTRIK</sequence>
<keyword evidence="2" id="KW-1185">Reference proteome</keyword>
<gene>
    <name evidence="1" type="ORF">GFC01_15555</name>
</gene>
<reference evidence="1 2" key="1">
    <citation type="submission" date="2019-10" db="EMBL/GenBank/DDBJ databases">
        <title>Comparative genomics of sulfur disproportionating microorganisms.</title>
        <authorList>
            <person name="Ward L.M."/>
            <person name="Bertran E."/>
            <person name="Johnston D."/>
        </authorList>
    </citation>
    <scope>NUCLEOTIDE SEQUENCE [LARGE SCALE GENOMIC DNA]</scope>
    <source>
        <strain evidence="1 2">DSM 14055</strain>
    </source>
</reference>